<dbReference type="OrthoDB" id="5509414at2759"/>
<dbReference type="Proteomes" id="UP000275078">
    <property type="component" value="Unassembled WGS sequence"/>
</dbReference>
<gene>
    <name evidence="3" type="ORF">BJ508DRAFT_380638</name>
</gene>
<feature type="region of interest" description="Disordered" evidence="1">
    <location>
        <begin position="194"/>
        <end position="222"/>
    </location>
</feature>
<dbReference type="InterPro" id="IPR059095">
    <property type="entry name" value="Znf_C2H2_17_2nd"/>
</dbReference>
<reference evidence="3 4" key="1">
    <citation type="journal article" date="2018" name="Nat. Ecol. Evol.">
        <title>Pezizomycetes genomes reveal the molecular basis of ectomycorrhizal truffle lifestyle.</title>
        <authorList>
            <person name="Murat C."/>
            <person name="Payen T."/>
            <person name="Noel B."/>
            <person name="Kuo A."/>
            <person name="Morin E."/>
            <person name="Chen J."/>
            <person name="Kohler A."/>
            <person name="Krizsan K."/>
            <person name="Balestrini R."/>
            <person name="Da Silva C."/>
            <person name="Montanini B."/>
            <person name="Hainaut M."/>
            <person name="Levati E."/>
            <person name="Barry K.W."/>
            <person name="Belfiori B."/>
            <person name="Cichocki N."/>
            <person name="Clum A."/>
            <person name="Dockter R.B."/>
            <person name="Fauchery L."/>
            <person name="Guy J."/>
            <person name="Iotti M."/>
            <person name="Le Tacon F."/>
            <person name="Lindquist E.A."/>
            <person name="Lipzen A."/>
            <person name="Malagnac F."/>
            <person name="Mello A."/>
            <person name="Molinier V."/>
            <person name="Miyauchi S."/>
            <person name="Poulain J."/>
            <person name="Riccioni C."/>
            <person name="Rubini A."/>
            <person name="Sitrit Y."/>
            <person name="Splivallo R."/>
            <person name="Traeger S."/>
            <person name="Wang M."/>
            <person name="Zifcakova L."/>
            <person name="Wipf D."/>
            <person name="Zambonelli A."/>
            <person name="Paolocci F."/>
            <person name="Nowrousian M."/>
            <person name="Ottonello S."/>
            <person name="Baldrian P."/>
            <person name="Spatafora J.W."/>
            <person name="Henrissat B."/>
            <person name="Nagy L.G."/>
            <person name="Aury J.M."/>
            <person name="Wincker P."/>
            <person name="Grigoriev I.V."/>
            <person name="Bonfante P."/>
            <person name="Martin F.M."/>
        </authorList>
    </citation>
    <scope>NUCLEOTIDE SEQUENCE [LARGE SCALE GENOMIC DNA]</scope>
    <source>
        <strain evidence="3 4">RN42</strain>
    </source>
</reference>
<dbReference type="EMBL" id="ML119792">
    <property type="protein sequence ID" value="RPA74371.1"/>
    <property type="molecule type" value="Genomic_DNA"/>
</dbReference>
<evidence type="ECO:0000256" key="1">
    <source>
        <dbReference type="SAM" id="MobiDB-lite"/>
    </source>
</evidence>
<sequence length="286" mass="32391">MEHSYSLDSACNGTSSAYNFALHQSHSDNYLDQHSLHPISQEQHDGYEQSSELLLEEPFESYHFTHEEILQPFDYFQFPFDPFRLPSSESRTDQFSTIPTTTFPEDLHALGQGFIDANTLSYTAIKPLLDDMLLIAPDINQLYEMRNQHHLEFNTSHFDEAESYCIDSESFSTSYNYIRPNACLHELAQSISTDPTTVSASSPSATGKRSTSEVPVKGKQRNPLWRARRNTTAASTTEYLCTHVGCTRSVVGKGFKKGRVDNLRSHLRLVHGEVIPKLRAGRKKGH</sequence>
<evidence type="ECO:0000313" key="3">
    <source>
        <dbReference type="EMBL" id="RPA74371.1"/>
    </source>
</evidence>
<keyword evidence="4" id="KW-1185">Reference proteome</keyword>
<feature type="domain" description="C2H2-domain containing protein second zinc finger" evidence="2">
    <location>
        <begin position="239"/>
        <end position="271"/>
    </location>
</feature>
<accession>A0A3N4HQN5</accession>
<feature type="compositionally biased region" description="Low complexity" evidence="1">
    <location>
        <begin position="194"/>
        <end position="206"/>
    </location>
</feature>
<name>A0A3N4HQN5_ASCIM</name>
<dbReference type="AlphaFoldDB" id="A0A3N4HQN5"/>
<organism evidence="3 4">
    <name type="scientific">Ascobolus immersus RN42</name>
    <dbReference type="NCBI Taxonomy" id="1160509"/>
    <lineage>
        <taxon>Eukaryota</taxon>
        <taxon>Fungi</taxon>
        <taxon>Dikarya</taxon>
        <taxon>Ascomycota</taxon>
        <taxon>Pezizomycotina</taxon>
        <taxon>Pezizomycetes</taxon>
        <taxon>Pezizales</taxon>
        <taxon>Ascobolaceae</taxon>
        <taxon>Ascobolus</taxon>
    </lineage>
</organism>
<protein>
    <recommendedName>
        <fullName evidence="2">C2H2-domain containing protein second zinc finger domain-containing protein</fullName>
    </recommendedName>
</protein>
<dbReference type="Pfam" id="PF26176">
    <property type="entry name" value="zf_C2H2_17_2"/>
    <property type="match status" value="1"/>
</dbReference>
<proteinExistence type="predicted"/>
<evidence type="ECO:0000259" key="2">
    <source>
        <dbReference type="Pfam" id="PF26176"/>
    </source>
</evidence>
<evidence type="ECO:0000313" key="4">
    <source>
        <dbReference type="Proteomes" id="UP000275078"/>
    </source>
</evidence>